<name>A0AAN9KRG5_CANGL</name>
<comment type="caution">
    <text evidence="1">The sequence shown here is derived from an EMBL/GenBank/DDBJ whole genome shotgun (WGS) entry which is preliminary data.</text>
</comment>
<proteinExistence type="predicted"/>
<gene>
    <name evidence="1" type="ORF">VNO77_25941</name>
</gene>
<evidence type="ECO:0000313" key="1">
    <source>
        <dbReference type="EMBL" id="KAK7322555.1"/>
    </source>
</evidence>
<reference evidence="1 2" key="1">
    <citation type="submission" date="2024-01" db="EMBL/GenBank/DDBJ databases">
        <title>The genomes of 5 underutilized Papilionoideae crops provide insights into root nodulation and disease resistanc.</title>
        <authorList>
            <person name="Jiang F."/>
        </authorList>
    </citation>
    <scope>NUCLEOTIDE SEQUENCE [LARGE SCALE GENOMIC DNA]</scope>
    <source>
        <strain evidence="1">LVBAO_FW01</strain>
        <tissue evidence="1">Leaves</tissue>
    </source>
</reference>
<dbReference type="Proteomes" id="UP001367508">
    <property type="component" value="Unassembled WGS sequence"/>
</dbReference>
<sequence>MQHIHEETKDEDKALITSLAISKGDVRSHDRTSNFISYISVLGQSKLSYGDGERKVDITQSIPGEGENLACCTEFAIGDFWEVYNDSINEVETDDAQDGNFLNSNVYVDLKMVPTLDAGTSARGLLIDIDNNNDSATIYADDGIIICQPHAIEHESILLRTKRMGCERIDASNDYGTLCDAKILEKKPVFGISAWIPCCLAYGKFSYSSRRKLCSGL</sequence>
<evidence type="ECO:0000313" key="2">
    <source>
        <dbReference type="Proteomes" id="UP001367508"/>
    </source>
</evidence>
<accession>A0AAN9KRG5</accession>
<organism evidence="1 2">
    <name type="scientific">Canavalia gladiata</name>
    <name type="common">Sword bean</name>
    <name type="synonym">Dolichos gladiatus</name>
    <dbReference type="NCBI Taxonomy" id="3824"/>
    <lineage>
        <taxon>Eukaryota</taxon>
        <taxon>Viridiplantae</taxon>
        <taxon>Streptophyta</taxon>
        <taxon>Embryophyta</taxon>
        <taxon>Tracheophyta</taxon>
        <taxon>Spermatophyta</taxon>
        <taxon>Magnoliopsida</taxon>
        <taxon>eudicotyledons</taxon>
        <taxon>Gunneridae</taxon>
        <taxon>Pentapetalae</taxon>
        <taxon>rosids</taxon>
        <taxon>fabids</taxon>
        <taxon>Fabales</taxon>
        <taxon>Fabaceae</taxon>
        <taxon>Papilionoideae</taxon>
        <taxon>50 kb inversion clade</taxon>
        <taxon>NPAAA clade</taxon>
        <taxon>indigoferoid/millettioid clade</taxon>
        <taxon>Phaseoleae</taxon>
        <taxon>Canavalia</taxon>
    </lineage>
</organism>
<protein>
    <submittedName>
        <fullName evidence="1">Uncharacterized protein</fullName>
    </submittedName>
</protein>
<keyword evidence="2" id="KW-1185">Reference proteome</keyword>
<dbReference type="EMBL" id="JAYMYQ010000006">
    <property type="protein sequence ID" value="KAK7322555.1"/>
    <property type="molecule type" value="Genomic_DNA"/>
</dbReference>
<dbReference type="AlphaFoldDB" id="A0AAN9KRG5"/>